<dbReference type="GO" id="GO:0008270">
    <property type="term" value="F:zinc ion binding"/>
    <property type="evidence" value="ECO:0007669"/>
    <property type="project" value="UniProtKB-KW"/>
</dbReference>
<evidence type="ECO:0000256" key="1">
    <source>
        <dbReference type="ARBA" id="ARBA00004123"/>
    </source>
</evidence>
<evidence type="ECO:0000256" key="5">
    <source>
        <dbReference type="ARBA" id="ARBA00022833"/>
    </source>
</evidence>
<feature type="domain" description="C2H2-type" evidence="9">
    <location>
        <begin position="212"/>
        <end position="243"/>
    </location>
</feature>
<dbReference type="PROSITE" id="PS50157">
    <property type="entry name" value="ZINC_FINGER_C2H2_2"/>
    <property type="match status" value="1"/>
</dbReference>
<dbReference type="WBParaSite" id="maker-unitig_29519-snap-gene-0.2-mRNA-1">
    <property type="protein sequence ID" value="maker-unitig_29519-snap-gene-0.2-mRNA-1"/>
    <property type="gene ID" value="maker-unitig_29519-snap-gene-0.2"/>
</dbReference>
<dbReference type="Gene3D" id="3.30.160.60">
    <property type="entry name" value="Classic Zinc Finger"/>
    <property type="match status" value="1"/>
</dbReference>
<feature type="region of interest" description="Disordered" evidence="8">
    <location>
        <begin position="321"/>
        <end position="356"/>
    </location>
</feature>
<comment type="subcellular location">
    <subcellularLocation>
        <location evidence="1">Nucleus</location>
    </subcellularLocation>
</comment>
<proteinExistence type="predicted"/>
<protein>
    <submittedName>
        <fullName evidence="11">C2H2-type domain-containing protein</fullName>
    </submittedName>
</protein>
<sequence>VRVPAAHQLQHQHQHLVGGGDLTAYSSRLRSVTSSCADTKTVRRRPRSGGGGGLRDYRCLWIERDQPEPRNTLQREWFGQRATTLSRTWPWITWAAKSVFMHRFDNASRPPPRTSAGPELTDHTCYWQECARHFKPFRQSTSLVNQHPGAHRRAPVPLPVPHVRKKCSPDRRISKFTSELTQCEYDGLRPPLRQQLGPQEATLHVHMNDKPYYCRVGGCDKSYTHPSSLRKHMRVAFDLAQRPSERTGRTAGDGKGGSGQVKPPTAIKQRSSGAELPDRSGLRRCQSREEAGRVDKLRRNAIYFAERTVARLRSRDVEPPYWASKHSRAGRRPASRSRRSSGGSSRDLQGFLLGRRGSRGRLPGNWRGFSRAARGLRGESAAPADAFSASHSCVPRVATQRLSLGSAGDGGSQFVQLTQFMGDRVNQAVPDCARLAAPNNSSCFVRQLLDNNHLCRPFLQRTTKRAWGVGDIGDKQHSAVREAVNVWQNRAGFGRTLELRPKHKVLTSADKGPVCEGDVAREQLSATESDARRPSAGPATECWRRCSCRRVCWHRVIDAELRSQRGRSRSWQRLGNWLRAEAVSSIAGVGSIVSGIGAPSAFQKSATRKRRRLCRPHLGEAGAAASGTNLAPKAGSRRAARRPGSSGRRGRLRSEAAGQAGGSGEAAQARRASPHSGGCQGGGCGSDRELLRRPGAAVVQAGWQPDQPPGCRQWKQLALAHQSPAPSEQLECW</sequence>
<dbReference type="InterPro" id="IPR013087">
    <property type="entry name" value="Znf_C2H2_type"/>
</dbReference>
<keyword evidence="6" id="KW-0539">Nucleus</keyword>
<evidence type="ECO:0000256" key="7">
    <source>
        <dbReference type="PROSITE-ProRule" id="PRU00042"/>
    </source>
</evidence>
<feature type="compositionally biased region" description="Basic and acidic residues" evidence="8">
    <location>
        <begin position="276"/>
        <end position="290"/>
    </location>
</feature>
<evidence type="ECO:0000256" key="8">
    <source>
        <dbReference type="SAM" id="MobiDB-lite"/>
    </source>
</evidence>
<accession>A0A1I8FE35</accession>
<keyword evidence="2" id="KW-0479">Metal-binding</keyword>
<dbReference type="GO" id="GO:0005634">
    <property type="term" value="C:nucleus"/>
    <property type="evidence" value="ECO:0007669"/>
    <property type="project" value="UniProtKB-SubCell"/>
</dbReference>
<dbReference type="FunFam" id="3.30.160.60:FF:000039">
    <property type="entry name" value="Zinc finger protein ZIC 1"/>
    <property type="match status" value="1"/>
</dbReference>
<evidence type="ECO:0000256" key="3">
    <source>
        <dbReference type="ARBA" id="ARBA00022737"/>
    </source>
</evidence>
<dbReference type="GO" id="GO:0000981">
    <property type="term" value="F:DNA-binding transcription factor activity, RNA polymerase II-specific"/>
    <property type="evidence" value="ECO:0007669"/>
    <property type="project" value="TreeGrafter"/>
</dbReference>
<dbReference type="InterPro" id="IPR043359">
    <property type="entry name" value="GLI-like"/>
</dbReference>
<keyword evidence="3" id="KW-0677">Repeat</keyword>
<evidence type="ECO:0000259" key="9">
    <source>
        <dbReference type="PROSITE" id="PS50157"/>
    </source>
</evidence>
<organism evidence="10 11">
    <name type="scientific">Macrostomum lignano</name>
    <dbReference type="NCBI Taxonomy" id="282301"/>
    <lineage>
        <taxon>Eukaryota</taxon>
        <taxon>Metazoa</taxon>
        <taxon>Spiralia</taxon>
        <taxon>Lophotrochozoa</taxon>
        <taxon>Platyhelminthes</taxon>
        <taxon>Rhabditophora</taxon>
        <taxon>Macrostomorpha</taxon>
        <taxon>Macrostomida</taxon>
        <taxon>Macrostomidae</taxon>
        <taxon>Macrostomum</taxon>
    </lineage>
</organism>
<dbReference type="AlphaFoldDB" id="A0A1I8FE35"/>
<dbReference type="PANTHER" id="PTHR45718:SF4">
    <property type="entry name" value="TRANSCRIPTIONAL ACTIVATOR CUBITUS INTERRUPTUS"/>
    <property type="match status" value="1"/>
</dbReference>
<evidence type="ECO:0000313" key="10">
    <source>
        <dbReference type="Proteomes" id="UP000095280"/>
    </source>
</evidence>
<dbReference type="SUPFAM" id="SSF57667">
    <property type="entry name" value="beta-beta-alpha zinc fingers"/>
    <property type="match status" value="1"/>
</dbReference>
<evidence type="ECO:0000313" key="11">
    <source>
        <dbReference type="WBParaSite" id="maker-unitig_29519-snap-gene-0.2-mRNA-1"/>
    </source>
</evidence>
<feature type="region of interest" description="Disordered" evidence="8">
    <location>
        <begin position="618"/>
        <end position="687"/>
    </location>
</feature>
<feature type="compositionally biased region" description="Basic residues" evidence="8">
    <location>
        <begin position="325"/>
        <end position="339"/>
    </location>
</feature>
<dbReference type="Proteomes" id="UP000095280">
    <property type="component" value="Unplaced"/>
</dbReference>
<evidence type="ECO:0000256" key="6">
    <source>
        <dbReference type="ARBA" id="ARBA00023242"/>
    </source>
</evidence>
<evidence type="ECO:0000256" key="2">
    <source>
        <dbReference type="ARBA" id="ARBA00022723"/>
    </source>
</evidence>
<feature type="region of interest" description="Disordered" evidence="8">
    <location>
        <begin position="239"/>
        <end position="290"/>
    </location>
</feature>
<feature type="compositionally biased region" description="Low complexity" evidence="8">
    <location>
        <begin position="340"/>
        <end position="355"/>
    </location>
</feature>
<evidence type="ECO:0000256" key="4">
    <source>
        <dbReference type="ARBA" id="ARBA00022771"/>
    </source>
</evidence>
<dbReference type="PANTHER" id="PTHR45718">
    <property type="entry name" value="TRANSCRIPTIONAL ACTIVATOR CUBITUS INTERRUPTUS"/>
    <property type="match status" value="1"/>
</dbReference>
<keyword evidence="10" id="KW-1185">Reference proteome</keyword>
<dbReference type="GO" id="GO:0000978">
    <property type="term" value="F:RNA polymerase II cis-regulatory region sequence-specific DNA binding"/>
    <property type="evidence" value="ECO:0007669"/>
    <property type="project" value="TreeGrafter"/>
</dbReference>
<reference evidence="11" key="1">
    <citation type="submission" date="2016-11" db="UniProtKB">
        <authorList>
            <consortium name="WormBaseParasite"/>
        </authorList>
    </citation>
    <scope>IDENTIFICATION</scope>
</reference>
<keyword evidence="4 7" id="KW-0863">Zinc-finger</keyword>
<keyword evidence="5" id="KW-0862">Zinc</keyword>
<dbReference type="InterPro" id="IPR036236">
    <property type="entry name" value="Znf_C2H2_sf"/>
</dbReference>
<name>A0A1I8FE35_9PLAT</name>